<reference evidence="2" key="2">
    <citation type="submission" date="2010-01" db="EMBL/GenBank/DDBJ databases">
        <authorList>
            <consortium name="International Glossina Genome Initiative"/>
            <person name="da Silva J."/>
            <person name="Ribeiro J.M.C."/>
            <person name="Abbeele J.V."/>
            <person name="Attardo G."/>
            <person name="Hao Z."/>
            <person name="Haines L.R."/>
            <person name="Soares M.B."/>
            <person name="Berriman M."/>
            <person name="Aksoy S."/>
            <person name="Lehane M.J."/>
        </authorList>
    </citation>
    <scope>NUCLEOTIDE SEQUENCE</scope>
    <source>
        <tissue evidence="2">Salivary gland</tissue>
    </source>
</reference>
<sequence length="57" mass="6356">MRLFVCLSCIGVFSIFLNDAHLPYTAFKVRSCIYCFVCSMIGVVVVATTVNFNVLQT</sequence>
<dbReference type="VEuPathDB" id="VectorBase:GMOY012266"/>
<feature type="transmembrane region" description="Helical" evidence="1">
    <location>
        <begin position="33"/>
        <end position="55"/>
    </location>
</feature>
<protein>
    <submittedName>
        <fullName evidence="2 3">Hypothetical secreted peptide</fullName>
    </submittedName>
</protein>
<name>D3TSJ7_GLOMM</name>
<dbReference type="Proteomes" id="UP000092444">
    <property type="component" value="Unassembled WGS sequence"/>
</dbReference>
<evidence type="ECO:0000313" key="2">
    <source>
        <dbReference type="EMBL" id="ADD20675.1"/>
    </source>
</evidence>
<evidence type="ECO:0000256" key="1">
    <source>
        <dbReference type="SAM" id="Phobius"/>
    </source>
</evidence>
<keyword evidence="1" id="KW-0812">Transmembrane</keyword>
<accession>D3TSJ7</accession>
<reference evidence="3" key="6">
    <citation type="submission" date="2025-05" db="UniProtKB">
        <authorList>
            <consortium name="EnsemblMetazoa"/>
        </authorList>
    </citation>
    <scope>IDENTIFICATION</scope>
    <source>
        <strain evidence="3">Yale</strain>
    </source>
</reference>
<dbReference type="EMBL" id="EZ424399">
    <property type="protein sequence ID" value="ADD20675.1"/>
    <property type="molecule type" value="mRNA"/>
</dbReference>
<keyword evidence="4" id="KW-1185">Reference proteome</keyword>
<reference evidence="2" key="1">
    <citation type="journal article" date="2010" name="BMC Genomics">
        <title>An insight into the sialome of Glossina morsitans morsitans.</title>
        <authorList>
            <person name="Alves-Silva J."/>
            <person name="Ribeiro J.M."/>
            <person name="Van Den Abbeele J."/>
            <person name="Attardo G."/>
            <person name="Hao Z."/>
            <person name="Haines L.R."/>
            <person name="Soares M.B."/>
            <person name="Berriman M."/>
            <person name="Aksoy S."/>
            <person name="Lehane M.J."/>
        </authorList>
    </citation>
    <scope>NUCLEOTIDE SEQUENCE</scope>
    <source>
        <tissue evidence="2">Salivary gland</tissue>
    </source>
</reference>
<reference evidence="3 4" key="4">
    <citation type="submission" date="2014-03" db="EMBL/GenBank/DDBJ databases">
        <title>Genome Sequence of the Tsetse Fly (Glossina morsitans): Vector of African Trypanosomiasis.</title>
        <authorList>
            <consortium name="International Glossina Genome Initiative W.H.O."/>
            <person name="Lawson D."/>
        </authorList>
    </citation>
    <scope>NUCLEOTIDE SEQUENCE [LARGE SCALE GENOMIC DNA]</scope>
    <source>
        <strain evidence="3 4">Yale</strain>
    </source>
</reference>
<dbReference type="EnsemblMetazoa" id="GMOY012266-RA">
    <property type="protein sequence ID" value="GMOY012266-PA"/>
    <property type="gene ID" value="GMOY012266"/>
</dbReference>
<reference evidence="3" key="5">
    <citation type="submission" date="2016-07" db="UniProtKB">
        <authorList>
            <consortium name="VectorBase"/>
        </authorList>
    </citation>
    <scope>IDENTIFICATION</scope>
    <source>
        <strain evidence="3">Yale</strain>
    </source>
</reference>
<organism evidence="2">
    <name type="scientific">Glossina morsitans morsitans</name>
    <name type="common">Savannah tsetse fly</name>
    <dbReference type="NCBI Taxonomy" id="37546"/>
    <lineage>
        <taxon>Eukaryota</taxon>
        <taxon>Metazoa</taxon>
        <taxon>Ecdysozoa</taxon>
        <taxon>Arthropoda</taxon>
        <taxon>Hexapoda</taxon>
        <taxon>Insecta</taxon>
        <taxon>Pterygota</taxon>
        <taxon>Neoptera</taxon>
        <taxon>Endopterygota</taxon>
        <taxon>Diptera</taxon>
        <taxon>Brachycera</taxon>
        <taxon>Muscomorpha</taxon>
        <taxon>Hippoboscoidea</taxon>
        <taxon>Glossinidae</taxon>
        <taxon>Glossina</taxon>
    </lineage>
</organism>
<reference evidence="3" key="3">
    <citation type="submission" date="2014-03" db="EMBL/GenBank/DDBJ databases">
        <title>Genome Sequence of the Tsetse Fly (Glossina morsitans): Vector of African Trypanosomiasis.</title>
        <authorList>
            <person name="Lawson D."/>
        </authorList>
    </citation>
    <scope>NUCLEOTIDE SEQUENCE [LARGE SCALE GENOMIC DNA]</scope>
    <source>
        <strain evidence="3">Yale</strain>
    </source>
</reference>
<dbReference type="AlphaFoldDB" id="D3TSJ7"/>
<keyword evidence="1" id="KW-0472">Membrane</keyword>
<evidence type="ECO:0000313" key="4">
    <source>
        <dbReference type="Proteomes" id="UP000092444"/>
    </source>
</evidence>
<keyword evidence="1" id="KW-1133">Transmembrane helix</keyword>
<dbReference type="EMBL" id="CCAG010015359">
    <property type="status" value="NOT_ANNOTATED_CDS"/>
    <property type="molecule type" value="Genomic_DNA"/>
</dbReference>
<evidence type="ECO:0000313" key="3">
    <source>
        <dbReference type="EnsemblMetazoa" id="GMOY012266-PA"/>
    </source>
</evidence>
<proteinExistence type="evidence at transcript level"/>